<sequence>MGNLFDREWYTLWRAALVLDKSSKYADIHRQLSMASADTYSDFDNLYRAIFRRAASLGEMESKDDLRTHIITLLKEYGCQIKE</sequence>
<organism evidence="1">
    <name type="scientific">marine sediment metagenome</name>
    <dbReference type="NCBI Taxonomy" id="412755"/>
    <lineage>
        <taxon>unclassified sequences</taxon>
        <taxon>metagenomes</taxon>
        <taxon>ecological metagenomes</taxon>
    </lineage>
</organism>
<name>A0A0F9G1C2_9ZZZZ</name>
<evidence type="ECO:0000313" key="1">
    <source>
        <dbReference type="EMBL" id="KKL63345.1"/>
    </source>
</evidence>
<accession>A0A0F9G1C2</accession>
<dbReference type="EMBL" id="LAZR01028203">
    <property type="protein sequence ID" value="KKL63345.1"/>
    <property type="molecule type" value="Genomic_DNA"/>
</dbReference>
<protein>
    <submittedName>
        <fullName evidence="1">Uncharacterized protein</fullName>
    </submittedName>
</protein>
<gene>
    <name evidence="1" type="ORF">LCGC14_2176020</name>
</gene>
<proteinExistence type="predicted"/>
<reference evidence="1" key="1">
    <citation type="journal article" date="2015" name="Nature">
        <title>Complex archaea that bridge the gap between prokaryotes and eukaryotes.</title>
        <authorList>
            <person name="Spang A."/>
            <person name="Saw J.H."/>
            <person name="Jorgensen S.L."/>
            <person name="Zaremba-Niedzwiedzka K."/>
            <person name="Martijn J."/>
            <person name="Lind A.E."/>
            <person name="van Eijk R."/>
            <person name="Schleper C."/>
            <person name="Guy L."/>
            <person name="Ettema T.J."/>
        </authorList>
    </citation>
    <scope>NUCLEOTIDE SEQUENCE</scope>
</reference>
<dbReference type="AlphaFoldDB" id="A0A0F9G1C2"/>
<comment type="caution">
    <text evidence="1">The sequence shown here is derived from an EMBL/GenBank/DDBJ whole genome shotgun (WGS) entry which is preliminary data.</text>
</comment>